<dbReference type="SUPFAM" id="SSF53474">
    <property type="entry name" value="alpha/beta-Hydrolases"/>
    <property type="match status" value="1"/>
</dbReference>
<protein>
    <recommendedName>
        <fullName evidence="6">Dipeptidyl-peptidase V</fullName>
    </recommendedName>
</protein>
<dbReference type="FunFam" id="3.40.50.1820:FF:000028">
    <property type="entry name" value="S9 family peptidase"/>
    <property type="match status" value="1"/>
</dbReference>
<comment type="similarity">
    <text evidence="1">Belongs to the peptidase S9C family.</text>
</comment>
<evidence type="ECO:0000256" key="2">
    <source>
        <dbReference type="ARBA" id="ARBA00022670"/>
    </source>
</evidence>
<evidence type="ECO:0000256" key="5">
    <source>
        <dbReference type="ARBA" id="ARBA00022825"/>
    </source>
</evidence>
<dbReference type="Gene3D" id="3.40.50.1820">
    <property type="entry name" value="alpha/beta hydrolase"/>
    <property type="match status" value="1"/>
</dbReference>
<dbReference type="InParanoid" id="A0A1J7IZG5"/>
<keyword evidence="4" id="KW-0378">Hydrolase</keyword>
<dbReference type="STRING" id="1408157.A0A1J7IZG5"/>
<name>A0A1J7IZG5_9PEZI</name>
<dbReference type="InterPro" id="IPR029058">
    <property type="entry name" value="AB_hydrolase_fold"/>
</dbReference>
<reference evidence="8 9" key="1">
    <citation type="submission" date="2016-10" db="EMBL/GenBank/DDBJ databases">
        <title>Draft genome sequence of Coniochaeta ligniaria NRRL30616, a lignocellulolytic fungus for bioabatement of inhibitors in plant biomass hydrolysates.</title>
        <authorList>
            <consortium name="DOE Joint Genome Institute"/>
            <person name="Jimenez D.J."/>
            <person name="Hector R.E."/>
            <person name="Riley R."/>
            <person name="Sun H."/>
            <person name="Grigoriev I.V."/>
            <person name="Van Elsas J.D."/>
            <person name="Nichols N.N."/>
        </authorList>
    </citation>
    <scope>NUCLEOTIDE SEQUENCE [LARGE SCALE GENOMIC DNA]</scope>
    <source>
        <strain evidence="8 9">NRRL 30616</strain>
    </source>
</reference>
<gene>
    <name evidence="8" type="ORF">CONLIGDRAFT_593858</name>
</gene>
<dbReference type="InterPro" id="IPR001375">
    <property type="entry name" value="Peptidase_S9_cat"/>
</dbReference>
<evidence type="ECO:0000256" key="4">
    <source>
        <dbReference type="ARBA" id="ARBA00022801"/>
    </source>
</evidence>
<keyword evidence="9" id="KW-1185">Reference proteome</keyword>
<dbReference type="PANTHER" id="PTHR42776:SF13">
    <property type="entry name" value="DIPEPTIDYL-PEPTIDASE 5"/>
    <property type="match status" value="1"/>
</dbReference>
<proteinExistence type="inferred from homology"/>
<dbReference type="GO" id="GO:0006508">
    <property type="term" value="P:proteolysis"/>
    <property type="evidence" value="ECO:0007669"/>
    <property type="project" value="UniProtKB-KW"/>
</dbReference>
<sequence length="732" mass="82751">MVLTERLTPETFLSLPRRGVIAPNSRGTLGLYSVSTHEFGKGTKKEWRVMELATGNSYQLTDDEKVQDVNWMPDSNDTVIWLRPEEGGHTQMLIAYLANPGRLEEPSSLGVIEGHAQGLRLKVLDDHSIAVSVVCLANSDGSMYREGDDENKPLSSARIYDDINVREWDTYVKPQKYSIFYSKITKHHNRKYSIAENFQNVAIDSGLEVPSDMYGGRDSPTDRYDLGSQGIVFTARDPNPDPTKPQYLTASDVYFVPIEDWNKRPASNPVKVVLQSDNALGTVSNPRFSPDGTMVAYLKRLFSNEADVRLFMGHVGSQASFDVWKMVIGSSWDLVPESLEYAPHGQSMFITADNCGRFSLFELELQHGARPRAVATENSVRGHYSFQDEKGDLKLLVSASSHVETSIYTIYDPILDVKPLVVSAATRFGRKLGLSSDQVSEMWFEGSEETFFQAWMLKPSNFDENKKWPLVLMIHGGPEDAFRDAWHWRWNAALWAEQGYVVVQPNFTGSTGFGVAFTNGIYNQWGGRPFQDLVNCMEHLSQVSYIDMDRAVVAGGSYGGYMVNWILGQPFAKKFKAAICHDSVFDLRNAYLYSDEVSGINDMGGPGFSWLNADNLDKWNPARPDLLKNWRHGPPTLFIHSDKDYRCVVTDGLAAFKTLRCQGVQARFLNFPDENHFVQKPENALVWHRTVFEWMERWVGKGPTEERRTGESVGLLDRGVVSEVRDPMEWWN</sequence>
<evidence type="ECO:0000259" key="7">
    <source>
        <dbReference type="Pfam" id="PF00326"/>
    </source>
</evidence>
<dbReference type="SUPFAM" id="SSF82171">
    <property type="entry name" value="DPP6 N-terminal domain-like"/>
    <property type="match status" value="1"/>
</dbReference>
<evidence type="ECO:0000313" key="8">
    <source>
        <dbReference type="EMBL" id="OIW32555.1"/>
    </source>
</evidence>
<dbReference type="Proteomes" id="UP000182658">
    <property type="component" value="Unassembled WGS sequence"/>
</dbReference>
<dbReference type="Pfam" id="PF00326">
    <property type="entry name" value="Peptidase_S9"/>
    <property type="match status" value="1"/>
</dbReference>
<accession>A0A1J7IZG5</accession>
<feature type="domain" description="Peptidase S9 prolyl oligopeptidase catalytic" evidence="7">
    <location>
        <begin position="486"/>
        <end position="701"/>
    </location>
</feature>
<evidence type="ECO:0000256" key="6">
    <source>
        <dbReference type="ARBA" id="ARBA00032829"/>
    </source>
</evidence>
<keyword evidence="2" id="KW-0645">Protease</keyword>
<keyword evidence="3" id="KW-0732">Signal</keyword>
<evidence type="ECO:0000256" key="1">
    <source>
        <dbReference type="ARBA" id="ARBA00010040"/>
    </source>
</evidence>
<dbReference type="AlphaFoldDB" id="A0A1J7IZG5"/>
<evidence type="ECO:0000313" key="9">
    <source>
        <dbReference type="Proteomes" id="UP000182658"/>
    </source>
</evidence>
<evidence type="ECO:0000256" key="3">
    <source>
        <dbReference type="ARBA" id="ARBA00022729"/>
    </source>
</evidence>
<dbReference type="GO" id="GO:0004252">
    <property type="term" value="F:serine-type endopeptidase activity"/>
    <property type="evidence" value="ECO:0007669"/>
    <property type="project" value="TreeGrafter"/>
</dbReference>
<keyword evidence="5" id="KW-0720">Serine protease</keyword>
<dbReference type="PANTHER" id="PTHR42776">
    <property type="entry name" value="SERINE PEPTIDASE S9 FAMILY MEMBER"/>
    <property type="match status" value="1"/>
</dbReference>
<dbReference type="EMBL" id="KV875095">
    <property type="protein sequence ID" value="OIW32555.1"/>
    <property type="molecule type" value="Genomic_DNA"/>
</dbReference>
<organism evidence="8 9">
    <name type="scientific">Coniochaeta ligniaria NRRL 30616</name>
    <dbReference type="NCBI Taxonomy" id="1408157"/>
    <lineage>
        <taxon>Eukaryota</taxon>
        <taxon>Fungi</taxon>
        <taxon>Dikarya</taxon>
        <taxon>Ascomycota</taxon>
        <taxon>Pezizomycotina</taxon>
        <taxon>Sordariomycetes</taxon>
        <taxon>Sordariomycetidae</taxon>
        <taxon>Coniochaetales</taxon>
        <taxon>Coniochaetaceae</taxon>
        <taxon>Coniochaeta</taxon>
    </lineage>
</organism>
<dbReference type="OrthoDB" id="416344at2759"/>